<gene>
    <name evidence="1" type="ORF">GGE46_001153</name>
    <name evidence="2" type="ORF">GGE57_001153</name>
</gene>
<dbReference type="Proteomes" id="UP000523431">
    <property type="component" value="Unassembled WGS sequence"/>
</dbReference>
<reference evidence="3 4" key="1">
    <citation type="submission" date="2020-08" db="EMBL/GenBank/DDBJ databases">
        <title>Genomic Encyclopedia of Type Strains, Phase IV (KMG-V): Genome sequencing to study the core and pangenomes of soil and plant-associated prokaryotes.</title>
        <authorList>
            <person name="Whitman W."/>
        </authorList>
    </citation>
    <scope>NUCLEOTIDE SEQUENCE [LARGE SCALE GENOMIC DNA]</scope>
    <source>
        <strain evidence="1 4">SEMIA 471</strain>
        <strain evidence="2 3">SEMIA 489</strain>
    </source>
</reference>
<evidence type="ECO:0000313" key="4">
    <source>
        <dbReference type="Proteomes" id="UP000557344"/>
    </source>
</evidence>
<evidence type="ECO:0000313" key="1">
    <source>
        <dbReference type="EMBL" id="MBB4478612.1"/>
    </source>
</evidence>
<dbReference type="RefSeq" id="WP_183838623.1">
    <property type="nucleotide sequence ID" value="NZ_JACIHU010000001.1"/>
</dbReference>
<dbReference type="AlphaFoldDB" id="A0A7W6V8D9"/>
<organism evidence="1 4">
    <name type="scientific">Rhizobium etli</name>
    <dbReference type="NCBI Taxonomy" id="29449"/>
    <lineage>
        <taxon>Bacteria</taxon>
        <taxon>Pseudomonadati</taxon>
        <taxon>Pseudomonadota</taxon>
        <taxon>Alphaproteobacteria</taxon>
        <taxon>Hyphomicrobiales</taxon>
        <taxon>Rhizobiaceae</taxon>
        <taxon>Rhizobium/Agrobacterium group</taxon>
        <taxon>Rhizobium</taxon>
    </lineage>
</organism>
<evidence type="ECO:0000313" key="3">
    <source>
        <dbReference type="Proteomes" id="UP000523431"/>
    </source>
</evidence>
<protein>
    <submittedName>
        <fullName evidence="1">Flp pilus assembly protein TadD</fullName>
    </submittedName>
</protein>
<dbReference type="InterPro" id="IPR011990">
    <property type="entry name" value="TPR-like_helical_dom_sf"/>
</dbReference>
<accession>A0A7W6V8D9</accession>
<comment type="caution">
    <text evidence="1">The sequence shown here is derived from an EMBL/GenBank/DDBJ whole genome shotgun (WGS) entry which is preliminary data.</text>
</comment>
<dbReference type="SUPFAM" id="SSF48452">
    <property type="entry name" value="TPR-like"/>
    <property type="match status" value="1"/>
</dbReference>
<dbReference type="EMBL" id="JACIID010000001">
    <property type="protein sequence ID" value="MBB4534444.1"/>
    <property type="molecule type" value="Genomic_DNA"/>
</dbReference>
<dbReference type="Proteomes" id="UP000557344">
    <property type="component" value="Unassembled WGS sequence"/>
</dbReference>
<dbReference type="Gene3D" id="1.25.40.10">
    <property type="entry name" value="Tetratricopeptide repeat domain"/>
    <property type="match status" value="1"/>
</dbReference>
<dbReference type="EMBL" id="JACIHU010000001">
    <property type="protein sequence ID" value="MBB4478612.1"/>
    <property type="molecule type" value="Genomic_DNA"/>
</dbReference>
<proteinExistence type="predicted"/>
<name>A0A7W6V8D9_RHIET</name>
<sequence>MSNGLSAVLTSDEIDAIARDVIAEGQAGRKSAALQKIQPLRKAQRHQAEVAMALLWIVDEQSLAMEEATDVLSEIADAHHDNIGILSALGLCLEAVRDIDDLNASPPEHPIFQSMVAKLERLAKLYEERPEQEQILHGLATSARMMARQMDAIAENSLRKLTEIDPRNGAYQYNLGLFYKTRGRFAEGVAAGQAAASLQREVIDSTEWNLGICATGARDAETALDVWKRMGEKVELGRFGLPEGGYAACKVRLAQRPLVERTADSDDPGEEETVWIERLSPCHGIVRSVLYGNLGVDYGDVILMDGAPITHHTYGEHKVPVFPHLATLLRRNYQFFAFAGTQEATGQLADLSEELDGDAVIYSHTESLKTMCANCWRNPDIDHADHEKMEKHVVTGRIAAPPDIAPGRLLDMIDRGVEKRRTCQLYAPDLCAAAGQLARERFDRRRFTLLTNN</sequence>
<evidence type="ECO:0000313" key="2">
    <source>
        <dbReference type="EMBL" id="MBB4534444.1"/>
    </source>
</evidence>